<protein>
    <recommendedName>
        <fullName evidence="2">Anti-sigma-28 factor FlgM C-terminal domain-containing protein</fullName>
    </recommendedName>
</protein>
<dbReference type="SUPFAM" id="SSF101498">
    <property type="entry name" value="Anti-sigma factor FlgM"/>
    <property type="match status" value="1"/>
</dbReference>
<dbReference type="InterPro" id="IPR031316">
    <property type="entry name" value="FlgM_C"/>
</dbReference>
<evidence type="ECO:0000256" key="1">
    <source>
        <dbReference type="SAM" id="MobiDB-lite"/>
    </source>
</evidence>
<name>A0A3B1D696_9ZZZZ</name>
<feature type="compositionally biased region" description="Low complexity" evidence="1">
    <location>
        <begin position="18"/>
        <end position="30"/>
    </location>
</feature>
<dbReference type="AlphaFoldDB" id="A0A3B1D696"/>
<reference evidence="3" key="1">
    <citation type="submission" date="2018-06" db="EMBL/GenBank/DDBJ databases">
        <authorList>
            <person name="Zhirakovskaya E."/>
        </authorList>
    </citation>
    <scope>NUCLEOTIDE SEQUENCE</scope>
</reference>
<feature type="domain" description="Anti-sigma-28 factor FlgM C-terminal" evidence="2">
    <location>
        <begin position="39"/>
        <end position="77"/>
    </location>
</feature>
<dbReference type="EMBL" id="UOGL01000198">
    <property type="protein sequence ID" value="VAX38416.1"/>
    <property type="molecule type" value="Genomic_DNA"/>
</dbReference>
<evidence type="ECO:0000259" key="2">
    <source>
        <dbReference type="Pfam" id="PF04316"/>
    </source>
</evidence>
<gene>
    <name evidence="3" type="ORF">MNBD_PLANCTO02-1461</name>
</gene>
<accession>A0A3B1D696</accession>
<dbReference type="Pfam" id="PF04316">
    <property type="entry name" value="FlgM"/>
    <property type="match status" value="1"/>
</dbReference>
<organism evidence="3">
    <name type="scientific">hydrothermal vent metagenome</name>
    <dbReference type="NCBI Taxonomy" id="652676"/>
    <lineage>
        <taxon>unclassified sequences</taxon>
        <taxon>metagenomes</taxon>
        <taxon>ecological metagenomes</taxon>
    </lineage>
</organism>
<sequence length="95" mass="10165">MEVNGLGSIPNLQPVQQTKSATTPTSSPASGTQKINTTDELQISSAAEMIQQLGETSSLHNERLAQIKAAIKEGTYETPEKMEAALSKILNEIQP</sequence>
<feature type="region of interest" description="Disordered" evidence="1">
    <location>
        <begin position="1"/>
        <end position="39"/>
    </location>
</feature>
<evidence type="ECO:0000313" key="3">
    <source>
        <dbReference type="EMBL" id="VAX38416.1"/>
    </source>
</evidence>
<dbReference type="InterPro" id="IPR035890">
    <property type="entry name" value="Anti-sigma-28_factor_FlgM_sf"/>
</dbReference>
<proteinExistence type="predicted"/>